<dbReference type="Proteomes" id="UP000075683">
    <property type="component" value="Unassembled WGS sequence"/>
</dbReference>
<sequence length="90" mass="10692">MELLYARFFFHKFLDFIGGSRLFEDRKLWFAGVRTMPKFLADKAWENDERSIGKTWGQDANPFLSVEEGPRSFELRLRRVGKSGFQLRSR</sequence>
<accession>A0A150M208</accession>
<protein>
    <submittedName>
        <fullName evidence="1">Uncharacterized protein</fullName>
    </submittedName>
</protein>
<comment type="caution">
    <text evidence="1">The sequence shown here is derived from an EMBL/GenBank/DDBJ whole genome shotgun (WGS) entry which is preliminary data.</text>
</comment>
<evidence type="ECO:0000313" key="1">
    <source>
        <dbReference type="EMBL" id="KYD18634.1"/>
    </source>
</evidence>
<reference evidence="1 2" key="1">
    <citation type="submission" date="2016-01" db="EMBL/GenBank/DDBJ databases">
        <title>Draft Genome Sequences of Seven Thermophilic Sporeformers Isolated from Foods.</title>
        <authorList>
            <person name="Berendsen E.M."/>
            <person name="Wells-Bennik M.H."/>
            <person name="Krawcyk A.O."/>
            <person name="De Jong A."/>
            <person name="Holsappel S."/>
            <person name="Eijlander R.T."/>
            <person name="Kuipers O.P."/>
        </authorList>
    </citation>
    <scope>NUCLEOTIDE SEQUENCE [LARGE SCALE GENOMIC DNA]</scope>
    <source>
        <strain evidence="1 2">B4135</strain>
    </source>
</reference>
<dbReference type="AlphaFoldDB" id="A0A150M208"/>
<evidence type="ECO:0000313" key="2">
    <source>
        <dbReference type="Proteomes" id="UP000075683"/>
    </source>
</evidence>
<dbReference type="STRING" id="301148.B4135_2252"/>
<proteinExistence type="predicted"/>
<dbReference type="EMBL" id="LQYT01000049">
    <property type="protein sequence ID" value="KYD18634.1"/>
    <property type="molecule type" value="Genomic_DNA"/>
</dbReference>
<organism evidence="1 2">
    <name type="scientific">Caldibacillus debilis</name>
    <dbReference type="NCBI Taxonomy" id="301148"/>
    <lineage>
        <taxon>Bacteria</taxon>
        <taxon>Bacillati</taxon>
        <taxon>Bacillota</taxon>
        <taxon>Bacilli</taxon>
        <taxon>Bacillales</taxon>
        <taxon>Bacillaceae</taxon>
        <taxon>Caldibacillus</taxon>
    </lineage>
</organism>
<name>A0A150M208_9BACI</name>
<gene>
    <name evidence="1" type="ORF">B4135_2252</name>
</gene>